<proteinExistence type="predicted"/>
<reference evidence="2" key="1">
    <citation type="submission" date="2013-12" db="EMBL/GenBank/DDBJ databases">
        <authorList>
            <person name="Omoto C.K."/>
            <person name="Sibley D."/>
            <person name="Venepally P."/>
            <person name="Hadjithomas M."/>
            <person name="Karamycheva S."/>
            <person name="Brunk B."/>
            <person name="Roos D."/>
            <person name="Caler E."/>
            <person name="Lorenzi H."/>
        </authorList>
    </citation>
    <scope>NUCLEOTIDE SEQUENCE</scope>
</reference>
<name>A0A023B4M3_GRENI</name>
<gene>
    <name evidence="2" type="ORF">GNI_100380</name>
</gene>
<accession>A0A023B4M3</accession>
<dbReference type="VEuPathDB" id="CryptoDB:GNI_100380"/>
<comment type="caution">
    <text evidence="2">The sequence shown here is derived from an EMBL/GenBank/DDBJ whole genome shotgun (WGS) entry which is preliminary data.</text>
</comment>
<feature type="compositionally biased region" description="Polar residues" evidence="1">
    <location>
        <begin position="224"/>
        <end position="235"/>
    </location>
</feature>
<dbReference type="AlphaFoldDB" id="A0A023B4M3"/>
<dbReference type="Proteomes" id="UP000019763">
    <property type="component" value="Unassembled WGS sequence"/>
</dbReference>
<dbReference type="RefSeq" id="XP_011131128.1">
    <property type="nucleotide sequence ID" value="XM_011132826.1"/>
</dbReference>
<organism evidence="2 3">
    <name type="scientific">Gregarina niphandrodes</name>
    <name type="common">Septate eugregarine</name>
    <dbReference type="NCBI Taxonomy" id="110365"/>
    <lineage>
        <taxon>Eukaryota</taxon>
        <taxon>Sar</taxon>
        <taxon>Alveolata</taxon>
        <taxon>Apicomplexa</taxon>
        <taxon>Conoidasida</taxon>
        <taxon>Gregarinasina</taxon>
        <taxon>Eugregarinorida</taxon>
        <taxon>Gregarinidae</taxon>
        <taxon>Gregarina</taxon>
    </lineage>
</organism>
<dbReference type="GeneID" id="22913546"/>
<evidence type="ECO:0000256" key="1">
    <source>
        <dbReference type="SAM" id="MobiDB-lite"/>
    </source>
</evidence>
<protein>
    <submittedName>
        <fullName evidence="2">Uncharacterized protein</fullName>
    </submittedName>
</protein>
<feature type="region of interest" description="Disordered" evidence="1">
    <location>
        <begin position="194"/>
        <end position="243"/>
    </location>
</feature>
<keyword evidence="3" id="KW-1185">Reference proteome</keyword>
<evidence type="ECO:0000313" key="3">
    <source>
        <dbReference type="Proteomes" id="UP000019763"/>
    </source>
</evidence>
<dbReference type="EMBL" id="AFNH02000753">
    <property type="protein sequence ID" value="EZG56862.1"/>
    <property type="molecule type" value="Genomic_DNA"/>
</dbReference>
<sequence>MKCLQFKKIVAVDILASAVLGAFTRKNFIDGVMTDLVRIAEDESVKVDHDVSKLGYYVVVESPGSDLGRYARALASARRSDASDGDHKRIEESTDETGWSPASSFYDPCSYESGSIQMSDELRKFFASMRDVIAHGYGLLDDGVTADEKDRFLLSVLGLFNSEYLSSAQISRDELSFSEFLSFSKKYLLRMTASDKTPVPHSRREAPAARAQSPPSLQMPAPQPRTTGTVSPLRTETSDRAGTVDQTVLGCEPVVVCQPKTSDRPGTIRQDCDPVDVGAPHSKWRLCCF</sequence>
<evidence type="ECO:0000313" key="2">
    <source>
        <dbReference type="EMBL" id="EZG56862.1"/>
    </source>
</evidence>